<organism evidence="2 3">
    <name type="scientific">Mycolicibacterium duvalii</name>
    <dbReference type="NCBI Taxonomy" id="39688"/>
    <lineage>
        <taxon>Bacteria</taxon>
        <taxon>Bacillati</taxon>
        <taxon>Actinomycetota</taxon>
        <taxon>Actinomycetes</taxon>
        <taxon>Mycobacteriales</taxon>
        <taxon>Mycobacteriaceae</taxon>
        <taxon>Mycolicibacterium</taxon>
    </lineage>
</organism>
<evidence type="ECO:0000313" key="2">
    <source>
        <dbReference type="EMBL" id="BBX16502.1"/>
    </source>
</evidence>
<sequence length="216" mass="22703">MTAAAHRLPVAVVVGAVALVACTRTVDNPQPRPETLAAPISTLQVADLLSPKVAEGEGNLFVSVDPERCSGLAREVEPPFLRAGRPMATDGGHWTSDDSAVYVEEMAAVYRFDFDGPAALQSARETIASCRDTPLSVTTMRGRTYVFTAAPEPAQDSEDSVRWSLRASDWNCDNVFVAAHNAAVEITTCGAGGGLDTASLAADARARIEALANTTA</sequence>
<dbReference type="Pfam" id="PF14032">
    <property type="entry name" value="PknH_C"/>
    <property type="match status" value="1"/>
</dbReference>
<dbReference type="EMBL" id="AP022563">
    <property type="protein sequence ID" value="BBX16502.1"/>
    <property type="molecule type" value="Genomic_DNA"/>
</dbReference>
<reference evidence="2 3" key="1">
    <citation type="journal article" date="2019" name="Emerg. Microbes Infect.">
        <title>Comprehensive subspecies identification of 175 nontuberculous mycobacteria species based on 7547 genomic profiles.</title>
        <authorList>
            <person name="Matsumoto Y."/>
            <person name="Kinjo T."/>
            <person name="Motooka D."/>
            <person name="Nabeya D."/>
            <person name="Jung N."/>
            <person name="Uechi K."/>
            <person name="Horii T."/>
            <person name="Iida T."/>
            <person name="Fujita J."/>
            <person name="Nakamura S."/>
        </authorList>
    </citation>
    <scope>NUCLEOTIDE SEQUENCE [LARGE SCALE GENOMIC DNA]</scope>
    <source>
        <strain evidence="2 3">JCM 6396</strain>
    </source>
</reference>
<accession>A0A7I7JZI9</accession>
<evidence type="ECO:0000313" key="3">
    <source>
        <dbReference type="Proteomes" id="UP000467006"/>
    </source>
</evidence>
<gene>
    <name evidence="2" type="ORF">MDUV_13620</name>
</gene>
<name>A0A7I7JZI9_9MYCO</name>
<proteinExistence type="predicted"/>
<dbReference type="AlphaFoldDB" id="A0A7I7JZI9"/>
<dbReference type="InterPro" id="IPR026954">
    <property type="entry name" value="PknH-like_Extracell"/>
</dbReference>
<keyword evidence="3" id="KW-1185">Reference proteome</keyword>
<dbReference type="Gene3D" id="3.40.1000.70">
    <property type="entry name" value="PknH-like extracellular domain"/>
    <property type="match status" value="1"/>
</dbReference>
<dbReference type="InterPro" id="IPR038232">
    <property type="entry name" value="PknH-like_Extracell_sf"/>
</dbReference>
<feature type="domain" description="PknH-like extracellular" evidence="1">
    <location>
        <begin position="62"/>
        <end position="202"/>
    </location>
</feature>
<evidence type="ECO:0000259" key="1">
    <source>
        <dbReference type="Pfam" id="PF14032"/>
    </source>
</evidence>
<dbReference type="PROSITE" id="PS51257">
    <property type="entry name" value="PROKAR_LIPOPROTEIN"/>
    <property type="match status" value="1"/>
</dbReference>
<protein>
    <recommendedName>
        <fullName evidence="1">PknH-like extracellular domain-containing protein</fullName>
    </recommendedName>
</protein>
<dbReference type="Proteomes" id="UP000467006">
    <property type="component" value="Chromosome"/>
</dbReference>
<dbReference type="KEGG" id="mdu:MDUV_13620"/>
<dbReference type="RefSeq" id="WP_098004967.1">
    <property type="nucleotide sequence ID" value="NZ_AP022563.1"/>
</dbReference>
<dbReference type="OrthoDB" id="4635187at2"/>